<reference evidence="2 3" key="1">
    <citation type="submission" date="2019-07" db="EMBL/GenBank/DDBJ databases">
        <title>Genomics analysis of Aphanomyces spp. identifies a new class of oomycete effector associated with host adaptation.</title>
        <authorList>
            <person name="Gaulin E."/>
        </authorList>
    </citation>
    <scope>NUCLEOTIDE SEQUENCE [LARGE SCALE GENOMIC DNA]</scope>
    <source>
        <strain evidence="2 3">ATCC 201684</strain>
    </source>
</reference>
<name>A0A6G0WI40_9STRA</name>
<keyword evidence="3" id="KW-1185">Reference proteome</keyword>
<evidence type="ECO:0008006" key="4">
    <source>
        <dbReference type="Google" id="ProtNLM"/>
    </source>
</evidence>
<proteinExistence type="predicted"/>
<organism evidence="2 3">
    <name type="scientific">Aphanomyces euteiches</name>
    <dbReference type="NCBI Taxonomy" id="100861"/>
    <lineage>
        <taxon>Eukaryota</taxon>
        <taxon>Sar</taxon>
        <taxon>Stramenopiles</taxon>
        <taxon>Oomycota</taxon>
        <taxon>Saprolegniomycetes</taxon>
        <taxon>Saprolegniales</taxon>
        <taxon>Verrucalvaceae</taxon>
        <taxon>Aphanomyces</taxon>
    </lineage>
</organism>
<gene>
    <name evidence="2" type="ORF">Ae201684_014989</name>
</gene>
<protein>
    <recommendedName>
        <fullName evidence="4">START domain-containing protein</fullName>
    </recommendedName>
</protein>
<evidence type="ECO:0000256" key="1">
    <source>
        <dbReference type="SAM" id="MobiDB-lite"/>
    </source>
</evidence>
<evidence type="ECO:0000313" key="2">
    <source>
        <dbReference type="EMBL" id="KAF0726847.1"/>
    </source>
</evidence>
<dbReference type="Proteomes" id="UP000481153">
    <property type="component" value="Unassembled WGS sequence"/>
</dbReference>
<dbReference type="AlphaFoldDB" id="A0A6G0WI40"/>
<evidence type="ECO:0000313" key="3">
    <source>
        <dbReference type="Proteomes" id="UP000481153"/>
    </source>
</evidence>
<accession>A0A6G0WI40</accession>
<comment type="caution">
    <text evidence="2">The sequence shown here is derived from an EMBL/GenBank/DDBJ whole genome shotgun (WGS) entry which is preliminary data.</text>
</comment>
<feature type="region of interest" description="Disordered" evidence="1">
    <location>
        <begin position="1"/>
        <end position="23"/>
    </location>
</feature>
<dbReference type="VEuPathDB" id="FungiDB:AeMF1_013287"/>
<sequence length="364" mass="41438">MDLTRTKATEASLSGGRKTKKLKANPNDACKRMRKHRLARRNEMETLRRKVVTLGKKLEKLQTDPNRPLAASPYEMATQVLMKNHDALRKETQEAYRIVRRLHPWVVSQVVATETSQAYIHATLVSEAVTRRYSLAWISERVLNTALAAVHRADIAPWEDDYVHVRVRGSSDDRRSLEAIDVQSKFVVFANMETVVAAYWNMFSTSSPMHTSTVIEAVDDDLMYIAQVYHVSKSKQFYIARRFHYDDRVIITQTAVPMDEKFPMTQDECRASGFGWVVFEPVSDSVTLCRRISHFTAPRSMEGPVSLPEMAGMLYQPQTSPQSMITRCQQVFESVLVDQRNYIRRACELSLLSNAPTTESAAAA</sequence>
<dbReference type="EMBL" id="VJMJ01000205">
    <property type="protein sequence ID" value="KAF0726847.1"/>
    <property type="molecule type" value="Genomic_DNA"/>
</dbReference>